<protein>
    <submittedName>
        <fullName evidence="1">Uncharacterized protein</fullName>
    </submittedName>
</protein>
<dbReference type="EMBL" id="GGEC01009662">
    <property type="protein sequence ID" value="MBW90145.1"/>
    <property type="molecule type" value="Transcribed_RNA"/>
</dbReference>
<proteinExistence type="predicted"/>
<evidence type="ECO:0000313" key="1">
    <source>
        <dbReference type="EMBL" id="MBW90145.1"/>
    </source>
</evidence>
<name>A0A2P2J9H7_RHIMU</name>
<organism evidence="1">
    <name type="scientific">Rhizophora mucronata</name>
    <name type="common">Asiatic mangrove</name>
    <dbReference type="NCBI Taxonomy" id="61149"/>
    <lineage>
        <taxon>Eukaryota</taxon>
        <taxon>Viridiplantae</taxon>
        <taxon>Streptophyta</taxon>
        <taxon>Embryophyta</taxon>
        <taxon>Tracheophyta</taxon>
        <taxon>Spermatophyta</taxon>
        <taxon>Magnoliopsida</taxon>
        <taxon>eudicotyledons</taxon>
        <taxon>Gunneridae</taxon>
        <taxon>Pentapetalae</taxon>
        <taxon>rosids</taxon>
        <taxon>fabids</taxon>
        <taxon>Malpighiales</taxon>
        <taxon>Rhizophoraceae</taxon>
        <taxon>Rhizophora</taxon>
    </lineage>
</organism>
<sequence length="87" mass="10583">MNEDTTEHMHHKKQRQPMVLAHLHEMWGGEQVENLEMCWLLCWLKSFQMSWESHCQFHLAHCCQMEYLLMLLVCQWLQKYSSCQSRG</sequence>
<reference evidence="1" key="1">
    <citation type="submission" date="2018-02" db="EMBL/GenBank/DDBJ databases">
        <title>Rhizophora mucronata_Transcriptome.</title>
        <authorList>
            <person name="Meera S.P."/>
            <person name="Sreeshan A."/>
            <person name="Augustine A."/>
        </authorList>
    </citation>
    <scope>NUCLEOTIDE SEQUENCE</scope>
    <source>
        <tissue evidence="1">Leaf</tissue>
    </source>
</reference>
<dbReference type="AlphaFoldDB" id="A0A2P2J9H7"/>
<accession>A0A2P2J9H7</accession>